<protein>
    <recommendedName>
        <fullName evidence="2">KAP NTPase domain-containing protein</fullName>
    </recommendedName>
</protein>
<dbReference type="EMBL" id="CP035532">
    <property type="protein sequence ID" value="QBA20920.1"/>
    <property type="molecule type" value="Genomic_DNA"/>
</dbReference>
<organism evidence="3">
    <name type="scientific">Chryseobacterium indologenes</name>
    <name type="common">Flavobacterium indologenes</name>
    <dbReference type="NCBI Taxonomy" id="253"/>
    <lineage>
        <taxon>Bacteria</taxon>
        <taxon>Pseudomonadati</taxon>
        <taxon>Bacteroidota</taxon>
        <taxon>Flavobacteriia</taxon>
        <taxon>Flavobacteriales</taxon>
        <taxon>Weeksellaceae</taxon>
        <taxon>Chryseobacterium group</taxon>
        <taxon>Chryseobacterium</taxon>
    </lineage>
</organism>
<feature type="transmembrane region" description="Helical" evidence="1">
    <location>
        <begin position="145"/>
        <end position="167"/>
    </location>
</feature>
<dbReference type="InterPro" id="IPR027417">
    <property type="entry name" value="P-loop_NTPase"/>
</dbReference>
<gene>
    <name evidence="3" type="ORF">EU348_06845</name>
</gene>
<sequence length="958" mass="114227">MTNNPKLQDRAIQCYNKVEKKIEFLFEGFINLIKLCSNNMINWFKSNSKLLFLWFILIIAGLIFQDKITNLIFKYSFLGEKEVGNIWFNPIFYILTIFIILKFFWLIIINYRLSKYFYFWVLGIAVVYFIAFRNDFLLINYNESIFYVDIILLTFFLTFLLFIRNFFGDFQFYYRIKNKINQWLNVTKIISDNIFLEDTPKDGKENNELDSVANELISTIKDFKPNQAFIIAINARWGYGKTSFLKRLEYKLGYENKQIIPPIIFWFNTWQHQDEKTIINNFFGQLKKELSAFDGNAELVINKYVGKLFTILYQKQVRLLKAFTDDLIGDNASIEDYYNKIENILSKLNRQIVVFVDDLDRLNKSEILETIRILRNVANFKNIIFICGVDKQYIIQKGELESNYLDKIFNVEISLPKINETGLFIYFKELIRNTDLVKVNTSPQLPQNISINESVIEALETILYSDDGNILNISEFWFQNEINLTDQATEDSLPVQIPLFPSIFFNSRRDVKRFFNYLVANLRILRDVENIELYDYILFHLLLFKYDWMRINFEDRNINYWLDGNVVLKFKEKSLEKLNKLNNTTDKIDENTIYTILLKLFPDSKDNYLVSGKGIRQKRYFPIYISNNIFNDSFSYSDLLKAHKDNKLKNLIEEKIKNTPEETYLLNDVKAFILKEENLQSEQEYIQAIRLINTDYFKDISEMEMLAFVNYGEDKFKDKFEEIANKEIFIDIKNTFGELLLKLNFHYSTEPKEYHIVHLGGIDNFNEFFRNRIKENKDNNTKKANELKFIDHNYTKNKLIELINEYLKEKVSLTDVNSKIVWCVEKYFTYFHFGYYYKGITGKLINYLKINFKTVFLTGEPQYLVSIIDLRYFASIFVDDSDEEKRKVDNQVEEIMKKGSFSADDLKINDFIKVGLNNFLKFFESIDNIDSESNFSEDELRKYIEFTDLLRKRIKPFI</sequence>
<dbReference type="SUPFAM" id="SSF52540">
    <property type="entry name" value="P-loop containing nucleoside triphosphate hydrolases"/>
    <property type="match status" value="1"/>
</dbReference>
<proteinExistence type="predicted"/>
<feature type="transmembrane region" description="Helical" evidence="1">
    <location>
        <begin position="86"/>
        <end position="109"/>
    </location>
</feature>
<feature type="domain" description="KAP NTPase" evidence="2">
    <location>
        <begin position="210"/>
        <end position="424"/>
    </location>
</feature>
<dbReference type="Gene3D" id="3.40.50.300">
    <property type="entry name" value="P-loop containing nucleotide triphosphate hydrolases"/>
    <property type="match status" value="1"/>
</dbReference>
<keyword evidence="1" id="KW-0812">Transmembrane</keyword>
<dbReference type="AlphaFoldDB" id="A0A411DKT3"/>
<reference evidence="3" key="1">
    <citation type="submission" date="2019-01" db="EMBL/GenBank/DDBJ databases">
        <title>Whole Genome Sequencing for Putative Detection of Antimicrobial Resistance and Potential Virulence Factors in Chryseobacterium indologenes isolated from Nile Tilapia in Tanzania.</title>
        <authorList>
            <person name="Mwega E."/>
            <person name="Mutoloki S."/>
            <person name="Mugimba K."/>
            <person name="Colquhoun D."/>
            <person name="Mdegela R."/>
            <person name="Evensen O."/>
            <person name="Wasteson Y."/>
        </authorList>
    </citation>
    <scope>NUCLEOTIDE SEQUENCE [LARGE SCALE GENOMIC DNA]</scope>
    <source>
        <strain evidence="3">StR 01</strain>
    </source>
</reference>
<dbReference type="Pfam" id="PF07693">
    <property type="entry name" value="KAP_NTPase"/>
    <property type="match status" value="1"/>
</dbReference>
<evidence type="ECO:0000256" key="1">
    <source>
        <dbReference type="SAM" id="Phobius"/>
    </source>
</evidence>
<dbReference type="InterPro" id="IPR011646">
    <property type="entry name" value="KAP_P-loop"/>
</dbReference>
<keyword evidence="1" id="KW-1133">Transmembrane helix</keyword>
<feature type="transmembrane region" description="Helical" evidence="1">
    <location>
        <begin position="50"/>
        <end position="66"/>
    </location>
</feature>
<feature type="transmembrane region" description="Helical" evidence="1">
    <location>
        <begin position="116"/>
        <end position="133"/>
    </location>
</feature>
<name>A0A411DKT3_CHRID</name>
<accession>A0A411DKT3</accession>
<evidence type="ECO:0000313" key="3">
    <source>
        <dbReference type="EMBL" id="QBA20920.1"/>
    </source>
</evidence>
<keyword evidence="1" id="KW-0472">Membrane</keyword>
<evidence type="ECO:0000259" key="2">
    <source>
        <dbReference type="Pfam" id="PF07693"/>
    </source>
</evidence>